<proteinExistence type="predicted"/>
<comment type="caution">
    <text evidence="1">The sequence shown here is derived from an EMBL/GenBank/DDBJ whole genome shotgun (WGS) entry which is preliminary data.</text>
</comment>
<keyword evidence="2" id="KW-1185">Reference proteome</keyword>
<reference evidence="1" key="1">
    <citation type="submission" date="2022-07" db="EMBL/GenBank/DDBJ databases">
        <title>Genome Sequence of Lecanicillium saksenae.</title>
        <authorList>
            <person name="Buettner E."/>
        </authorList>
    </citation>
    <scope>NUCLEOTIDE SEQUENCE</scope>
    <source>
        <strain evidence="1">VT-O1</strain>
    </source>
</reference>
<gene>
    <name evidence="1" type="ORF">NLG97_g3586</name>
</gene>
<evidence type="ECO:0000313" key="2">
    <source>
        <dbReference type="Proteomes" id="UP001148737"/>
    </source>
</evidence>
<dbReference type="EMBL" id="JANAKD010000307">
    <property type="protein sequence ID" value="KAJ3495167.1"/>
    <property type="molecule type" value="Genomic_DNA"/>
</dbReference>
<organism evidence="1 2">
    <name type="scientific">Lecanicillium saksenae</name>
    <dbReference type="NCBI Taxonomy" id="468837"/>
    <lineage>
        <taxon>Eukaryota</taxon>
        <taxon>Fungi</taxon>
        <taxon>Dikarya</taxon>
        <taxon>Ascomycota</taxon>
        <taxon>Pezizomycotina</taxon>
        <taxon>Sordariomycetes</taxon>
        <taxon>Hypocreomycetidae</taxon>
        <taxon>Hypocreales</taxon>
        <taxon>Cordycipitaceae</taxon>
        <taxon>Lecanicillium</taxon>
    </lineage>
</organism>
<accession>A0ACC1QXT3</accession>
<sequence>MATLDPFISDDSCVVVPGVCALNRAYHHHTWAKASYWALFLVLICGFATVLLPILLTQYWSGVVTLLYVYKAFVRPILVRLVFAPVSGYAVEPLLQNVVSPFFKYILAPVWCALFYPILDTGMKKLSHPADKYVSTPMTRLFPGPGTKTKHIFDPELEKFSLVASMFGLIFIAFISAVVFNISEDDVRLSMQRNSISLLAHLAVLYSIAVWLVWRCTSALNFAPAVRLEQVVYMSRIGWVAQFIFSAVSLYSCWKLYFFALVAVLREEGAVGSTMAQVKYMASFTVLGIDINVVGTVLHGLCFATLEMGMLALFMVLLAVLVISARKAAGARPLPINPLPNKEIVTKGGPKSACGGQQRV</sequence>
<name>A0ACC1QXT3_9HYPO</name>
<evidence type="ECO:0000313" key="1">
    <source>
        <dbReference type="EMBL" id="KAJ3495167.1"/>
    </source>
</evidence>
<dbReference type="Proteomes" id="UP001148737">
    <property type="component" value="Unassembled WGS sequence"/>
</dbReference>
<protein>
    <submittedName>
        <fullName evidence="1">Uncharacterized protein</fullName>
    </submittedName>
</protein>